<dbReference type="Pfam" id="PF04542">
    <property type="entry name" value="Sigma70_r2"/>
    <property type="match status" value="1"/>
</dbReference>
<dbReference type="EMBL" id="VFOW01000001">
    <property type="protein sequence ID" value="TQL75819.1"/>
    <property type="molecule type" value="Genomic_DNA"/>
</dbReference>
<evidence type="ECO:0000256" key="4">
    <source>
        <dbReference type="ARBA" id="ARBA00023125"/>
    </source>
</evidence>
<dbReference type="InterPro" id="IPR013324">
    <property type="entry name" value="RNA_pol_sigma_r3/r4-like"/>
</dbReference>
<dbReference type="Gene3D" id="1.10.10.10">
    <property type="entry name" value="Winged helix-like DNA-binding domain superfamily/Winged helix DNA-binding domain"/>
    <property type="match status" value="1"/>
</dbReference>
<protein>
    <submittedName>
        <fullName evidence="10">RNA polymerase sigma factor (Sigma-70 family)</fullName>
    </submittedName>
</protein>
<evidence type="ECO:0000313" key="10">
    <source>
        <dbReference type="EMBL" id="TQL75819.1"/>
    </source>
</evidence>
<dbReference type="PANTHER" id="PTHR43133">
    <property type="entry name" value="RNA POLYMERASE ECF-TYPE SIGMA FACTO"/>
    <property type="match status" value="1"/>
</dbReference>
<dbReference type="GO" id="GO:0006352">
    <property type="term" value="P:DNA-templated transcription initiation"/>
    <property type="evidence" value="ECO:0007669"/>
    <property type="project" value="InterPro"/>
</dbReference>
<dbReference type="Pfam" id="PF13490">
    <property type="entry name" value="zf-HC2"/>
    <property type="match status" value="1"/>
</dbReference>
<name>A0A543ATA1_9ACTN</name>
<dbReference type="InterPro" id="IPR014284">
    <property type="entry name" value="RNA_pol_sigma-70_dom"/>
</dbReference>
<keyword evidence="2" id="KW-0805">Transcription regulation</keyword>
<keyword evidence="11" id="KW-1185">Reference proteome</keyword>
<comment type="caution">
    <text evidence="10">The sequence shown here is derived from an EMBL/GenBank/DDBJ whole genome shotgun (WGS) entry which is preliminary data.</text>
</comment>
<dbReference type="AlphaFoldDB" id="A0A543ATA1"/>
<feature type="region of interest" description="Disordered" evidence="6">
    <location>
        <begin position="335"/>
        <end position="457"/>
    </location>
</feature>
<feature type="compositionally biased region" description="Acidic residues" evidence="6">
    <location>
        <begin position="371"/>
        <end position="398"/>
    </location>
</feature>
<dbReference type="Gene3D" id="1.10.1740.10">
    <property type="match status" value="1"/>
</dbReference>
<keyword evidence="4" id="KW-0238">DNA-binding</keyword>
<sequence length="822" mass="86792">MATQSPSDHQPDVDPAEVHSDADLIAATRDGDTAAYGELYERHVHAAQRLARILAKDAAEADDLVSETFARLLAALRGGRGPDLAFRAYLLTTLRNTFYDRTRRDRKVEFTDDMTKHDPGEEFDDPAIAGQERRYAARAFHRLPERWQVVLWHTEVEGETAADIAPLLGLTPNGVSALAYRARERLRQMYLQEHINESTEANCRWTADRLGARVRGGLATRDSSKVDEHLRGCSACTLLLLELTEVNSGMREVLAYLIVGFSAPAYLGATAAKGAVVVGWFGGVTAWASDLGRQAVNWIRRIAQRVGGRTAAATGAATAVLAAILALVMVANSPAPEPDAQAQPPAEQSEEPATDPADPSDPDDPPPPPADDTDDPDVPDDPEEPEDPAPEPEPDDDYTIIADPSISSLVAGSDGTLPIELTAPGPAGRAPVTGRVPTTESAALESHDPPTRLSPSKQLRLELQLPATVSSTGGDAGDGWECDPGTGRVVCVRTPLEPGQTTVAYVPLTIPVDVTGFHDITAEVSGPLISGEARLRMPVAPSGMTTAYSSTEATGLATAGNTLLTCTPKKLCRHPLADNHLAFMEPYRSADAPKTFDKGQAASGANLSIPAGARVLWAGLHWTGSSAVPSSVSLLTPGGSQYDLTASRNRSDYRGSGHQAAADITGLIAGGGEYWLGTDRDDLPTGLFQYAGWSITVVYAEPGATAKETAVYEGLTQPSWDGGLRVDVPHGGDVQVAYTLWNGRRTLHGDEMTIGGTAVGDGNLARSHSPSAVEGGDWHTFGVDVADCRVQTGPDPARVIISAGTDRPGIGVLAIAAPPPPT</sequence>
<dbReference type="InterPro" id="IPR036388">
    <property type="entry name" value="WH-like_DNA-bd_sf"/>
</dbReference>
<feature type="compositionally biased region" description="Acidic residues" evidence="6">
    <location>
        <begin position="348"/>
        <end position="364"/>
    </location>
</feature>
<evidence type="ECO:0000256" key="2">
    <source>
        <dbReference type="ARBA" id="ARBA00023015"/>
    </source>
</evidence>
<dbReference type="InterPro" id="IPR013249">
    <property type="entry name" value="RNA_pol_sigma70_r4_t2"/>
</dbReference>
<dbReference type="SUPFAM" id="SSF88946">
    <property type="entry name" value="Sigma2 domain of RNA polymerase sigma factors"/>
    <property type="match status" value="1"/>
</dbReference>
<dbReference type="InterPro" id="IPR027383">
    <property type="entry name" value="Znf_put"/>
</dbReference>
<dbReference type="RefSeq" id="WP_142036292.1">
    <property type="nucleotide sequence ID" value="NZ_JBHTGS010000001.1"/>
</dbReference>
<gene>
    <name evidence="10" type="ORF">FB566_1334</name>
</gene>
<dbReference type="PANTHER" id="PTHR43133:SF8">
    <property type="entry name" value="RNA POLYMERASE SIGMA FACTOR HI_1459-RELATED"/>
    <property type="match status" value="1"/>
</dbReference>
<feature type="compositionally biased region" description="Low complexity" evidence="6">
    <location>
        <begin position="338"/>
        <end position="347"/>
    </location>
</feature>
<comment type="similarity">
    <text evidence="1">Belongs to the sigma-70 factor family. ECF subfamily.</text>
</comment>
<dbReference type="GO" id="GO:0003677">
    <property type="term" value="F:DNA binding"/>
    <property type="evidence" value="ECO:0007669"/>
    <property type="project" value="UniProtKB-KW"/>
</dbReference>
<dbReference type="NCBIfam" id="TIGR02937">
    <property type="entry name" value="sigma70-ECF"/>
    <property type="match status" value="1"/>
</dbReference>
<keyword evidence="3" id="KW-0731">Sigma factor</keyword>
<evidence type="ECO:0000256" key="6">
    <source>
        <dbReference type="SAM" id="MobiDB-lite"/>
    </source>
</evidence>
<evidence type="ECO:0000256" key="3">
    <source>
        <dbReference type="ARBA" id="ARBA00023082"/>
    </source>
</evidence>
<accession>A0A543ATA1</accession>
<evidence type="ECO:0000256" key="5">
    <source>
        <dbReference type="ARBA" id="ARBA00023163"/>
    </source>
</evidence>
<feature type="domain" description="Putative zinc-finger" evidence="9">
    <location>
        <begin position="203"/>
        <end position="236"/>
    </location>
</feature>
<dbReference type="InterPro" id="IPR039425">
    <property type="entry name" value="RNA_pol_sigma-70-like"/>
</dbReference>
<proteinExistence type="inferred from homology"/>
<evidence type="ECO:0000313" key="11">
    <source>
        <dbReference type="Proteomes" id="UP000317043"/>
    </source>
</evidence>
<feature type="domain" description="RNA polymerase sigma-70 region 2" evidence="7">
    <location>
        <begin position="39"/>
        <end position="107"/>
    </location>
</feature>
<evidence type="ECO:0000259" key="8">
    <source>
        <dbReference type="Pfam" id="PF08281"/>
    </source>
</evidence>
<dbReference type="InterPro" id="IPR007627">
    <property type="entry name" value="RNA_pol_sigma70_r2"/>
</dbReference>
<dbReference type="InterPro" id="IPR013325">
    <property type="entry name" value="RNA_pol_sigma_r2"/>
</dbReference>
<organism evidence="10 11">
    <name type="scientific">Stackebrandtia endophytica</name>
    <dbReference type="NCBI Taxonomy" id="1496996"/>
    <lineage>
        <taxon>Bacteria</taxon>
        <taxon>Bacillati</taxon>
        <taxon>Actinomycetota</taxon>
        <taxon>Actinomycetes</taxon>
        <taxon>Glycomycetales</taxon>
        <taxon>Glycomycetaceae</taxon>
        <taxon>Stackebrandtia</taxon>
    </lineage>
</organism>
<dbReference type="OrthoDB" id="4990598at2"/>
<evidence type="ECO:0000259" key="9">
    <source>
        <dbReference type="Pfam" id="PF13490"/>
    </source>
</evidence>
<evidence type="ECO:0000259" key="7">
    <source>
        <dbReference type="Pfam" id="PF04542"/>
    </source>
</evidence>
<dbReference type="Pfam" id="PF08281">
    <property type="entry name" value="Sigma70_r4_2"/>
    <property type="match status" value="1"/>
</dbReference>
<dbReference type="Proteomes" id="UP000317043">
    <property type="component" value="Unassembled WGS sequence"/>
</dbReference>
<dbReference type="GO" id="GO:0016987">
    <property type="term" value="F:sigma factor activity"/>
    <property type="evidence" value="ECO:0007669"/>
    <property type="project" value="UniProtKB-KW"/>
</dbReference>
<reference evidence="10 11" key="1">
    <citation type="submission" date="2019-06" db="EMBL/GenBank/DDBJ databases">
        <title>Sequencing the genomes of 1000 actinobacteria strains.</title>
        <authorList>
            <person name="Klenk H.-P."/>
        </authorList>
    </citation>
    <scope>NUCLEOTIDE SEQUENCE [LARGE SCALE GENOMIC DNA]</scope>
    <source>
        <strain evidence="10 11">DSM 45928</strain>
    </source>
</reference>
<feature type="domain" description="RNA polymerase sigma factor 70 region 4 type 2" evidence="8">
    <location>
        <begin position="136"/>
        <end position="186"/>
    </location>
</feature>
<dbReference type="SUPFAM" id="SSF88659">
    <property type="entry name" value="Sigma3 and sigma4 domains of RNA polymerase sigma factors"/>
    <property type="match status" value="1"/>
</dbReference>
<keyword evidence="5" id="KW-0804">Transcription</keyword>
<dbReference type="InParanoid" id="A0A543ATA1"/>
<evidence type="ECO:0000256" key="1">
    <source>
        <dbReference type="ARBA" id="ARBA00010641"/>
    </source>
</evidence>